<evidence type="ECO:0000313" key="2">
    <source>
        <dbReference type="EMBL" id="MBB0242868.1"/>
    </source>
</evidence>
<evidence type="ECO:0000259" key="1">
    <source>
        <dbReference type="Pfam" id="PF01370"/>
    </source>
</evidence>
<dbReference type="SUPFAM" id="SSF51735">
    <property type="entry name" value="NAD(P)-binding Rossmann-fold domains"/>
    <property type="match status" value="1"/>
</dbReference>
<dbReference type="InterPro" id="IPR001509">
    <property type="entry name" value="Epimerase_deHydtase"/>
</dbReference>
<protein>
    <submittedName>
        <fullName evidence="2">NAD-dependent epimerase/dehydratase family protein</fullName>
    </submittedName>
</protein>
<feature type="domain" description="NAD-dependent epimerase/dehydratase" evidence="1">
    <location>
        <begin position="7"/>
        <end position="223"/>
    </location>
</feature>
<comment type="caution">
    <text evidence="2">The sequence shown here is derived from an EMBL/GenBank/DDBJ whole genome shotgun (WGS) entry which is preliminary data.</text>
</comment>
<dbReference type="InterPro" id="IPR050177">
    <property type="entry name" value="Lipid_A_modif_metabolic_enz"/>
</dbReference>
<organism evidence="2 3">
    <name type="scientific">Streptomyces alkaliphilus</name>
    <dbReference type="NCBI Taxonomy" id="1472722"/>
    <lineage>
        <taxon>Bacteria</taxon>
        <taxon>Bacillati</taxon>
        <taxon>Actinomycetota</taxon>
        <taxon>Actinomycetes</taxon>
        <taxon>Kitasatosporales</taxon>
        <taxon>Streptomycetaceae</taxon>
        <taxon>Streptomyces</taxon>
    </lineage>
</organism>
<keyword evidence="3" id="KW-1185">Reference proteome</keyword>
<dbReference type="EMBL" id="VKHT01000024">
    <property type="protein sequence ID" value="MBB0242868.1"/>
    <property type="molecule type" value="Genomic_DNA"/>
</dbReference>
<dbReference type="Pfam" id="PF01370">
    <property type="entry name" value="Epimerase"/>
    <property type="match status" value="1"/>
</dbReference>
<evidence type="ECO:0000313" key="3">
    <source>
        <dbReference type="Proteomes" id="UP000538929"/>
    </source>
</evidence>
<dbReference type="Proteomes" id="UP000538929">
    <property type="component" value="Unassembled WGS sequence"/>
</dbReference>
<sequence length="308" mass="32758">MRGVPRVAVVGPTGFVGSVVLGELERRRRDDAGGRDLILRAVSRREPGGIDEWCPVDLTVPETVRGVCEGVDVLLHLAASLSSDEERCAAVNIEGTRALMADASRYGVRRIVHLSTTAVYGPGPHRGIAVDGVPPAPVSPASRTRLVAEGYALAAGATVLRPALILGPGDEWVVPTLTRLLTAVPTLWDGGRALLSLVHVVDLARLITCFALNDGGPRARIFHAGHPEPVRCGDLLTTLARCGELPEVTGDSSLRQCVARLRASGAAVSERQFSLVARDHWYDSRETWEAAGCEPGRGPLARLTDSAR</sequence>
<dbReference type="InterPro" id="IPR036291">
    <property type="entry name" value="NAD(P)-bd_dom_sf"/>
</dbReference>
<dbReference type="PANTHER" id="PTHR43245">
    <property type="entry name" value="BIFUNCTIONAL POLYMYXIN RESISTANCE PROTEIN ARNA"/>
    <property type="match status" value="1"/>
</dbReference>
<accession>A0A7W3T9Q7</accession>
<dbReference type="AlphaFoldDB" id="A0A7W3T9Q7"/>
<proteinExistence type="predicted"/>
<dbReference type="PANTHER" id="PTHR43245:SF52">
    <property type="entry name" value="NAD-DEPENDENT EPIMERASE_DEHYDRATASE"/>
    <property type="match status" value="1"/>
</dbReference>
<gene>
    <name evidence="2" type="ORF">FNQ90_01790</name>
</gene>
<name>A0A7W3T9Q7_9ACTN</name>
<reference evidence="3" key="1">
    <citation type="submission" date="2019-10" db="EMBL/GenBank/DDBJ databases">
        <title>Streptomyces sp. nov., a novel actinobacterium isolated from alkaline environment.</title>
        <authorList>
            <person name="Golinska P."/>
        </authorList>
    </citation>
    <scope>NUCLEOTIDE SEQUENCE [LARGE SCALE GENOMIC DNA]</scope>
    <source>
        <strain evidence="3">DSM 42118</strain>
    </source>
</reference>
<dbReference type="Gene3D" id="3.40.50.720">
    <property type="entry name" value="NAD(P)-binding Rossmann-like Domain"/>
    <property type="match status" value="1"/>
</dbReference>